<evidence type="ECO:0000256" key="8">
    <source>
        <dbReference type="ARBA" id="ARBA00022895"/>
    </source>
</evidence>
<evidence type="ECO:0000256" key="13">
    <source>
        <dbReference type="ARBA" id="ARBA00025393"/>
    </source>
</evidence>
<keyword evidence="9" id="KW-0805">Transcription regulation</keyword>
<sequence length="134" mass="14997">MSTPTNAEDQHDSKRQKTSPVNDSFDHLITMAANISPNFLRAVYSAPQSAQTFEHSISSPAPPAGSSPEDVQSKTAYLSELRKLIPTLQNDINIFLTKKMEEDKTLAEAQGRQISEQERKEEENYGEEVVEEDD</sequence>
<evidence type="ECO:0000256" key="11">
    <source>
        <dbReference type="ARBA" id="ARBA00023163"/>
    </source>
</evidence>
<dbReference type="GO" id="GO:0005634">
    <property type="term" value="C:nucleus"/>
    <property type="evidence" value="ECO:0007669"/>
    <property type="project" value="UniProtKB-SubCell"/>
</dbReference>
<evidence type="ECO:0000256" key="4">
    <source>
        <dbReference type="ARBA" id="ARBA00011534"/>
    </source>
</evidence>
<evidence type="ECO:0000256" key="14">
    <source>
        <dbReference type="SAM" id="MobiDB-lite"/>
    </source>
</evidence>
<gene>
    <name evidence="15" type="ORF">ETB97_000330</name>
</gene>
<evidence type="ECO:0000256" key="6">
    <source>
        <dbReference type="ARBA" id="ARBA00022454"/>
    </source>
</evidence>
<evidence type="ECO:0000313" key="15">
    <source>
        <dbReference type="EMBL" id="KAF5861367.1"/>
    </source>
</evidence>
<dbReference type="GO" id="GO:0000781">
    <property type="term" value="C:chromosome, telomeric region"/>
    <property type="evidence" value="ECO:0007669"/>
    <property type="project" value="UniProtKB-SubCell"/>
</dbReference>
<dbReference type="GO" id="GO:0008033">
    <property type="term" value="P:tRNA processing"/>
    <property type="evidence" value="ECO:0007669"/>
    <property type="project" value="UniProtKB-KW"/>
</dbReference>
<keyword evidence="7" id="KW-0819">tRNA processing</keyword>
<dbReference type="EMBL" id="SPNV01000101">
    <property type="protein sequence ID" value="KAF5861367.1"/>
    <property type="molecule type" value="Genomic_DNA"/>
</dbReference>
<evidence type="ECO:0000256" key="9">
    <source>
        <dbReference type="ARBA" id="ARBA00023015"/>
    </source>
</evidence>
<keyword evidence="10" id="KW-0010">Activator</keyword>
<dbReference type="AlphaFoldDB" id="A0A8H6A4B8"/>
<name>A0A8H6A4B8_PETAA</name>
<feature type="region of interest" description="Disordered" evidence="14">
    <location>
        <begin position="1"/>
        <end position="25"/>
    </location>
</feature>
<evidence type="ECO:0000256" key="10">
    <source>
        <dbReference type="ARBA" id="ARBA00023159"/>
    </source>
</evidence>
<comment type="caution">
    <text evidence="15">The sequence shown here is derived from an EMBL/GenBank/DDBJ whole genome shotgun (WGS) entry which is preliminary data.</text>
</comment>
<organism evidence="15 16">
    <name type="scientific">Petromyces alliaceus</name>
    <name type="common">Aspergillus alliaceus</name>
    <dbReference type="NCBI Taxonomy" id="209559"/>
    <lineage>
        <taxon>Eukaryota</taxon>
        <taxon>Fungi</taxon>
        <taxon>Dikarya</taxon>
        <taxon>Ascomycota</taxon>
        <taxon>Pezizomycotina</taxon>
        <taxon>Eurotiomycetes</taxon>
        <taxon>Eurotiomycetidae</taxon>
        <taxon>Eurotiales</taxon>
        <taxon>Aspergillaceae</taxon>
        <taxon>Aspergillus</taxon>
        <taxon>Aspergillus subgen. Circumdati</taxon>
    </lineage>
</organism>
<comment type="similarity">
    <text evidence="3">Belongs to the GON7 family.</text>
</comment>
<evidence type="ECO:0000256" key="2">
    <source>
        <dbReference type="ARBA" id="ARBA00004574"/>
    </source>
</evidence>
<keyword evidence="8" id="KW-0779">Telomere</keyword>
<dbReference type="Pfam" id="PF08738">
    <property type="entry name" value="Gon7"/>
    <property type="match status" value="1"/>
</dbReference>
<feature type="compositionally biased region" description="Polar residues" evidence="14">
    <location>
        <begin position="47"/>
        <end position="57"/>
    </location>
</feature>
<reference evidence="15 16" key="1">
    <citation type="submission" date="2019-04" db="EMBL/GenBank/DDBJ databases">
        <title>Aspergillus burnettii sp. nov., novel species from soil in southeast Queensland.</title>
        <authorList>
            <person name="Gilchrist C.L.M."/>
            <person name="Pitt J.I."/>
            <person name="Lange L."/>
            <person name="Lacey H.J."/>
            <person name="Vuong D."/>
            <person name="Midgley D.J."/>
            <person name="Greenfield P."/>
            <person name="Bradbury M."/>
            <person name="Lacey E."/>
            <person name="Busk P.K."/>
            <person name="Pilgaard B."/>
            <person name="Chooi Y.H."/>
            <person name="Piggott A.M."/>
        </authorList>
    </citation>
    <scope>NUCLEOTIDE SEQUENCE [LARGE SCALE GENOMIC DNA]</scope>
    <source>
        <strain evidence="15 16">FRR 5400</strain>
    </source>
</reference>
<dbReference type="InterPro" id="IPR014849">
    <property type="entry name" value="EKC/KEOPS_Gon7"/>
</dbReference>
<evidence type="ECO:0000256" key="1">
    <source>
        <dbReference type="ARBA" id="ARBA00004123"/>
    </source>
</evidence>
<keyword evidence="12" id="KW-0539">Nucleus</keyword>
<keyword evidence="16" id="KW-1185">Reference proteome</keyword>
<proteinExistence type="inferred from homology"/>
<feature type="compositionally biased region" description="Acidic residues" evidence="14">
    <location>
        <begin position="124"/>
        <end position="134"/>
    </location>
</feature>
<comment type="function">
    <text evidence="13">Component of the EKC/KEOPS complex that is required for the formation of a threonylcarbamoyl group on adenosine at position 37 (t(6)A37) in tRNAs that read codons beginning with adenine. The complex is probably involved in the transfer of the threonylcarbamoyl moiety of threonylcarbamoyl-AMP (TC-AMP) to the N6 group of A37. GON7 likely plays a supporting role to the catalytic subunit KAE1 in the complex. The EKC/KEOPS complex also promotes both telomere uncapping and telomere elongation. The complex is required for efficient recruitment of transcriptional coactivators.</text>
</comment>
<keyword evidence="11" id="KW-0804">Transcription</keyword>
<comment type="subcellular location">
    <subcellularLocation>
        <location evidence="2">Chromosome</location>
        <location evidence="2">Telomere</location>
    </subcellularLocation>
    <subcellularLocation>
        <location evidence="1">Nucleus</location>
    </subcellularLocation>
</comment>
<keyword evidence="6" id="KW-0158">Chromosome</keyword>
<evidence type="ECO:0000256" key="12">
    <source>
        <dbReference type="ARBA" id="ARBA00023242"/>
    </source>
</evidence>
<evidence type="ECO:0000313" key="16">
    <source>
        <dbReference type="Proteomes" id="UP000541154"/>
    </source>
</evidence>
<evidence type="ECO:0000256" key="5">
    <source>
        <dbReference type="ARBA" id="ARBA00019746"/>
    </source>
</evidence>
<feature type="region of interest" description="Disordered" evidence="14">
    <location>
        <begin position="47"/>
        <end position="73"/>
    </location>
</feature>
<accession>A0A8H6A4B8</accession>
<dbReference type="Proteomes" id="UP000541154">
    <property type="component" value="Unassembled WGS sequence"/>
</dbReference>
<protein>
    <recommendedName>
        <fullName evidence="5">EKC/KEOPS complex subunit GON7</fullName>
    </recommendedName>
</protein>
<feature type="region of interest" description="Disordered" evidence="14">
    <location>
        <begin position="104"/>
        <end position="134"/>
    </location>
</feature>
<evidence type="ECO:0000256" key="7">
    <source>
        <dbReference type="ARBA" id="ARBA00022694"/>
    </source>
</evidence>
<comment type="subunit">
    <text evidence="4">Component of the EKC/KEOPS complex composed of at least BUD32, CGI121, GON7, KAE1 and PCC1; the whole complex dimerizes.</text>
</comment>
<evidence type="ECO:0000256" key="3">
    <source>
        <dbReference type="ARBA" id="ARBA00008529"/>
    </source>
</evidence>